<accession>A0A448XB07</accession>
<name>A0A448XB07_9PLAT</name>
<feature type="region of interest" description="Disordered" evidence="1">
    <location>
        <begin position="497"/>
        <end position="518"/>
    </location>
</feature>
<proteinExistence type="predicted"/>
<dbReference type="Proteomes" id="UP000784294">
    <property type="component" value="Unassembled WGS sequence"/>
</dbReference>
<evidence type="ECO:0000313" key="2">
    <source>
        <dbReference type="EMBL" id="VEL32630.1"/>
    </source>
</evidence>
<evidence type="ECO:0000313" key="3">
    <source>
        <dbReference type="Proteomes" id="UP000784294"/>
    </source>
</evidence>
<organism evidence="2 3">
    <name type="scientific">Protopolystoma xenopodis</name>
    <dbReference type="NCBI Taxonomy" id="117903"/>
    <lineage>
        <taxon>Eukaryota</taxon>
        <taxon>Metazoa</taxon>
        <taxon>Spiralia</taxon>
        <taxon>Lophotrochozoa</taxon>
        <taxon>Platyhelminthes</taxon>
        <taxon>Monogenea</taxon>
        <taxon>Polyopisthocotylea</taxon>
        <taxon>Polystomatidea</taxon>
        <taxon>Polystomatidae</taxon>
        <taxon>Protopolystoma</taxon>
    </lineage>
</organism>
<evidence type="ECO:0000256" key="1">
    <source>
        <dbReference type="SAM" id="MobiDB-lite"/>
    </source>
</evidence>
<comment type="caution">
    <text evidence="2">The sequence shown here is derived from an EMBL/GenBank/DDBJ whole genome shotgun (WGS) entry which is preliminary data.</text>
</comment>
<dbReference type="AlphaFoldDB" id="A0A448XB07"/>
<dbReference type="EMBL" id="CAAALY010244438">
    <property type="protein sequence ID" value="VEL32630.1"/>
    <property type="molecule type" value="Genomic_DNA"/>
</dbReference>
<reference evidence="2" key="1">
    <citation type="submission" date="2018-11" db="EMBL/GenBank/DDBJ databases">
        <authorList>
            <consortium name="Pathogen Informatics"/>
        </authorList>
    </citation>
    <scope>NUCLEOTIDE SEQUENCE</scope>
</reference>
<protein>
    <submittedName>
        <fullName evidence="2">Uncharacterized protein</fullName>
    </submittedName>
</protein>
<sequence length="606" mass="64159">MTTTSSNLDHACSLVSTGQTPVLACLRQMPGGPEPLYRKTMSPQEVTVAPASKVVPASAPSAFAASPGGLREAKPRGIRGFGAGNFLVKETHITLTWPPGNTPGTGTPVSWGSGSASRSVASSSAGVSGPASFRSSSSSSSASSVATTASFAEYRASLVKVRQYLLYQINRAVSDKVLSFLDVLQQSCIGTLERTVEALDRLQANESNFFTFHNSHSSLEQTFDDCEEQAGLELGQPASSQLVSRALTLHVCPTEFCGSPGSSVHPASTGGHLDSRLSECTNDGPLGAARGHQLVCHRSTSPSLKTHVNHSFLTLPPPVSLVDSSLPTRDPVNPATSTPFRRNQQPISSTLLSTLNAKQQALLLSPDPLPRVDCPMLPSPLPVQTSSPAQVPSPPVYDLAPRTTHPMVVHETSCSSNPAENQGSGTIRLEGLPASHPITTPLPLHTSSANVVSFVSPHFPEPLTLPTIVENQVPGSISPLVQVLDTPAAADIDSTNETTSGLVLQPPPTQTSASSGLTTSAERFHSLLQQTTQPMSSRVAIMTRDALANGQLEDQLEKTMKLQAPVEEKPVRQDQLAPPVQNGELTQFFNREGLPLIYKVYSPYFV</sequence>
<keyword evidence="3" id="KW-1185">Reference proteome</keyword>
<gene>
    <name evidence="2" type="ORF">PXEA_LOCUS26070</name>
</gene>